<dbReference type="AlphaFoldDB" id="A0AAN6XZ38"/>
<dbReference type="Proteomes" id="UP001301769">
    <property type="component" value="Unassembled WGS sequence"/>
</dbReference>
<proteinExistence type="predicted"/>
<reference evidence="1" key="1">
    <citation type="journal article" date="2023" name="Mol. Phylogenet. Evol.">
        <title>Genome-scale phylogeny and comparative genomics of the fungal order Sordariales.</title>
        <authorList>
            <person name="Hensen N."/>
            <person name="Bonometti L."/>
            <person name="Westerberg I."/>
            <person name="Brannstrom I.O."/>
            <person name="Guillou S."/>
            <person name="Cros-Aarteil S."/>
            <person name="Calhoun S."/>
            <person name="Haridas S."/>
            <person name="Kuo A."/>
            <person name="Mondo S."/>
            <person name="Pangilinan J."/>
            <person name="Riley R."/>
            <person name="LaButti K."/>
            <person name="Andreopoulos B."/>
            <person name="Lipzen A."/>
            <person name="Chen C."/>
            <person name="Yan M."/>
            <person name="Daum C."/>
            <person name="Ng V."/>
            <person name="Clum A."/>
            <person name="Steindorff A."/>
            <person name="Ohm R.A."/>
            <person name="Martin F."/>
            <person name="Silar P."/>
            <person name="Natvig D.O."/>
            <person name="Lalanne C."/>
            <person name="Gautier V."/>
            <person name="Ament-Velasquez S.L."/>
            <person name="Kruys A."/>
            <person name="Hutchinson M.I."/>
            <person name="Powell A.J."/>
            <person name="Barry K."/>
            <person name="Miller A.N."/>
            <person name="Grigoriev I.V."/>
            <person name="Debuchy R."/>
            <person name="Gladieux P."/>
            <person name="Hiltunen Thoren M."/>
            <person name="Johannesson H."/>
        </authorList>
    </citation>
    <scope>NUCLEOTIDE SEQUENCE</scope>
    <source>
        <strain evidence="1">PSN293</strain>
    </source>
</reference>
<keyword evidence="2" id="KW-1185">Reference proteome</keyword>
<comment type="caution">
    <text evidence="1">The sequence shown here is derived from an EMBL/GenBank/DDBJ whole genome shotgun (WGS) entry which is preliminary data.</text>
</comment>
<sequence>MDQRIRVQMDLRPQKAPSKGDFPAAFWNILIDIELSRSHLPHIMDNGLFLQHPRLYLLPCDRVLTAKREWEIREFPDEETLFEYKHPGNGSYNKINDNEPRQCLRRLWPGDQSTSTSDLAAVGYRGGEKNGRTTGAVVARDQGQSGVGRVTGREHGGYQRSEYWAWPGRRRASVGVPRAQFSVWECFFPWMRQNAPNDILDSAVPPLAVAKDDGSGDGWESTRFFQNPSCDQLSEYAFGKWGPFTTIQARDLLAVVVRSPRRRVVIATP</sequence>
<gene>
    <name evidence="1" type="ORF">QBC37DRAFT_407233</name>
</gene>
<name>A0AAN6XZ38_9PEZI</name>
<accession>A0AAN6XZ38</accession>
<reference evidence="1" key="2">
    <citation type="submission" date="2023-05" db="EMBL/GenBank/DDBJ databases">
        <authorList>
            <consortium name="Lawrence Berkeley National Laboratory"/>
            <person name="Steindorff A."/>
            <person name="Hensen N."/>
            <person name="Bonometti L."/>
            <person name="Westerberg I."/>
            <person name="Brannstrom I.O."/>
            <person name="Guillou S."/>
            <person name="Cros-Aarteil S."/>
            <person name="Calhoun S."/>
            <person name="Haridas S."/>
            <person name="Kuo A."/>
            <person name="Mondo S."/>
            <person name="Pangilinan J."/>
            <person name="Riley R."/>
            <person name="Labutti K."/>
            <person name="Andreopoulos B."/>
            <person name="Lipzen A."/>
            <person name="Chen C."/>
            <person name="Yanf M."/>
            <person name="Daum C."/>
            <person name="Ng V."/>
            <person name="Clum A."/>
            <person name="Ohm R."/>
            <person name="Martin F."/>
            <person name="Silar P."/>
            <person name="Natvig D."/>
            <person name="Lalanne C."/>
            <person name="Gautier V."/>
            <person name="Ament-Velasquez S.L."/>
            <person name="Kruys A."/>
            <person name="Hutchinson M.I."/>
            <person name="Powell A.J."/>
            <person name="Barry K."/>
            <person name="Miller A.N."/>
            <person name="Grigoriev I.V."/>
            <person name="Debuchy R."/>
            <person name="Gladieux P."/>
            <person name="Thoren M.H."/>
            <person name="Johannesson H."/>
        </authorList>
    </citation>
    <scope>NUCLEOTIDE SEQUENCE</scope>
    <source>
        <strain evidence="1">PSN293</strain>
    </source>
</reference>
<evidence type="ECO:0000313" key="1">
    <source>
        <dbReference type="EMBL" id="KAK4206307.1"/>
    </source>
</evidence>
<evidence type="ECO:0000313" key="2">
    <source>
        <dbReference type="Proteomes" id="UP001301769"/>
    </source>
</evidence>
<organism evidence="1 2">
    <name type="scientific">Rhypophila decipiens</name>
    <dbReference type="NCBI Taxonomy" id="261697"/>
    <lineage>
        <taxon>Eukaryota</taxon>
        <taxon>Fungi</taxon>
        <taxon>Dikarya</taxon>
        <taxon>Ascomycota</taxon>
        <taxon>Pezizomycotina</taxon>
        <taxon>Sordariomycetes</taxon>
        <taxon>Sordariomycetidae</taxon>
        <taxon>Sordariales</taxon>
        <taxon>Naviculisporaceae</taxon>
        <taxon>Rhypophila</taxon>
    </lineage>
</organism>
<dbReference type="EMBL" id="MU858444">
    <property type="protein sequence ID" value="KAK4206307.1"/>
    <property type="molecule type" value="Genomic_DNA"/>
</dbReference>
<protein>
    <submittedName>
        <fullName evidence="1">Uncharacterized protein</fullName>
    </submittedName>
</protein>